<evidence type="ECO:0000256" key="1">
    <source>
        <dbReference type="PIRSR" id="PIRSR600250-50"/>
    </source>
</evidence>
<dbReference type="GO" id="GO:0006508">
    <property type="term" value="P:proteolysis"/>
    <property type="evidence" value="ECO:0007669"/>
    <property type="project" value="InterPro"/>
</dbReference>
<dbReference type="InterPro" id="IPR013320">
    <property type="entry name" value="ConA-like_dom_sf"/>
</dbReference>
<dbReference type="KEGG" id="amus:LMH87_007786"/>
<dbReference type="PANTHER" id="PTHR37536:SF1">
    <property type="entry name" value="ASPERGILLOPEPSIN, PUTAITVE (AFU_ORTHOLOGUE AFUA_7G01200)"/>
    <property type="match status" value="1"/>
</dbReference>
<dbReference type="EMBL" id="JAJHUN010000003">
    <property type="protein sequence ID" value="KAJ4159847.1"/>
    <property type="molecule type" value="Genomic_DNA"/>
</dbReference>
<comment type="caution">
    <text evidence="2">The sequence shown here is derived from an EMBL/GenBank/DDBJ whole genome shotgun (WGS) entry which is preliminary data.</text>
</comment>
<reference evidence="2" key="1">
    <citation type="journal article" date="2023" name="Access Microbiol">
        <title>De-novo genome assembly for Akanthomyces muscarius, a biocontrol agent of insect agricultural pests.</title>
        <authorList>
            <person name="Erdos Z."/>
            <person name="Studholme D.J."/>
            <person name="Raymond B."/>
            <person name="Sharma M."/>
        </authorList>
    </citation>
    <scope>NUCLEOTIDE SEQUENCE</scope>
    <source>
        <strain evidence="2">Ve6</strain>
    </source>
</reference>
<keyword evidence="3" id="KW-1185">Reference proteome</keyword>
<dbReference type="SUPFAM" id="SSF49899">
    <property type="entry name" value="Concanavalin A-like lectins/glucanases"/>
    <property type="match status" value="1"/>
</dbReference>
<protein>
    <recommendedName>
        <fullName evidence="4">Concanavalin A-like lectin/glucanase</fullName>
    </recommendedName>
</protein>
<dbReference type="InterPro" id="IPR038656">
    <property type="entry name" value="Peptidase_G1_sf"/>
</dbReference>
<dbReference type="CDD" id="cd13426">
    <property type="entry name" value="Peptidase_G1"/>
    <property type="match status" value="1"/>
</dbReference>
<dbReference type="PANTHER" id="PTHR37536">
    <property type="entry name" value="PUTATIVE (AFU_ORTHOLOGUE AFUA_3G02970)-RELATED"/>
    <property type="match status" value="1"/>
</dbReference>
<sequence>MGRSPISLFTGGYPLAGLSRKPSAGAGLRQTKTRPTTRRVSTTKPQILASHVVSGLWLADLPVELPFLIYASFLIRGSLPRGSLRSRQSGSVSPWAGSVQEGSGWTFVTGTSVVPSVYNQGNAGAATWVGIDGENCGNAIIQTGFTNWGDGAVETWYEWWPKPSYTYSGVSARAGDTIRMSVWAYGTRNGKVLLENLTSGQYDYRTFSNMNAQLCLTDAEWIVEQFTDTSSGNHVYLADFGTIDITSTQAKGNRGTVGADGGNIVEIYDGNEQMTSCGTNQYGVECRHIG</sequence>
<dbReference type="Proteomes" id="UP001144673">
    <property type="component" value="Unassembled WGS sequence"/>
</dbReference>
<dbReference type="GO" id="GO:0070007">
    <property type="term" value="F:glutamic-type endopeptidase activity"/>
    <property type="evidence" value="ECO:0007669"/>
    <property type="project" value="InterPro"/>
</dbReference>
<dbReference type="AlphaFoldDB" id="A0A9W8QMB9"/>
<name>A0A9W8QMB9_AKAMU</name>
<dbReference type="InterPro" id="IPR000250">
    <property type="entry name" value="Peptidase_G1"/>
</dbReference>
<dbReference type="GeneID" id="80894945"/>
<proteinExistence type="predicted"/>
<evidence type="ECO:0008006" key="4">
    <source>
        <dbReference type="Google" id="ProtNLM"/>
    </source>
</evidence>
<feature type="active site" description="Proton acceptor" evidence="1">
    <location>
        <position position="224"/>
    </location>
</feature>
<evidence type="ECO:0000313" key="2">
    <source>
        <dbReference type="EMBL" id="KAJ4159847.1"/>
    </source>
</evidence>
<dbReference type="Pfam" id="PF01828">
    <property type="entry name" value="Peptidase_A4"/>
    <property type="match status" value="1"/>
</dbReference>
<accession>A0A9W8QMB9</accession>
<gene>
    <name evidence="2" type="ORF">LMH87_007786</name>
</gene>
<dbReference type="PRINTS" id="PR00977">
    <property type="entry name" value="SCYTLDPTASE"/>
</dbReference>
<evidence type="ECO:0000313" key="3">
    <source>
        <dbReference type="Proteomes" id="UP001144673"/>
    </source>
</evidence>
<dbReference type="Gene3D" id="2.60.120.700">
    <property type="entry name" value="Peptidase G1"/>
    <property type="match status" value="1"/>
</dbReference>
<organism evidence="2 3">
    <name type="scientific">Akanthomyces muscarius</name>
    <name type="common">Entomopathogenic fungus</name>
    <name type="synonym">Lecanicillium muscarium</name>
    <dbReference type="NCBI Taxonomy" id="2231603"/>
    <lineage>
        <taxon>Eukaryota</taxon>
        <taxon>Fungi</taxon>
        <taxon>Dikarya</taxon>
        <taxon>Ascomycota</taxon>
        <taxon>Pezizomycotina</taxon>
        <taxon>Sordariomycetes</taxon>
        <taxon>Hypocreomycetidae</taxon>
        <taxon>Hypocreales</taxon>
        <taxon>Cordycipitaceae</taxon>
        <taxon>Akanthomyces</taxon>
    </lineage>
</organism>
<dbReference type="RefSeq" id="XP_056057652.1">
    <property type="nucleotide sequence ID" value="XM_056199492.1"/>
</dbReference>